<protein>
    <submittedName>
        <fullName evidence="2">Tail collar domain</fullName>
    </submittedName>
</protein>
<dbReference type="InterPro" id="IPR011083">
    <property type="entry name" value="Phage_tail_collar_dom"/>
</dbReference>
<keyword evidence="3" id="KW-1185">Reference proteome</keyword>
<comment type="caution">
    <text evidence="2">The sequence shown here is derived from an EMBL/GenBank/DDBJ whole genome shotgun (WGS) entry which is preliminary data.</text>
</comment>
<reference evidence="2 3" key="1">
    <citation type="submission" date="2018-07" db="EMBL/GenBank/DDBJ databases">
        <title>Genomic Encyclopedia of Type Strains, Phase IV (KMG-IV): sequencing the most valuable type-strain genomes for metagenomic binning, comparative biology and taxonomic classification.</title>
        <authorList>
            <person name="Goeker M."/>
        </authorList>
    </citation>
    <scope>NUCLEOTIDE SEQUENCE [LARGE SCALE GENOMIC DNA]</scope>
    <source>
        <strain evidence="2 3">DSM 27016</strain>
    </source>
</reference>
<sequence length="80" mass="8958">MDAILSQIQLFPFTFEMMGWMSCQGQTLQIMQNQALFSLIGATYGGDGRTTFCLPNLKGAEPLPGTRYYIATEGLYPQRQ</sequence>
<dbReference type="SUPFAM" id="SSF88874">
    <property type="entry name" value="Receptor-binding domain of short tail fibre protein gp12"/>
    <property type="match status" value="1"/>
</dbReference>
<dbReference type="InterPro" id="IPR037053">
    <property type="entry name" value="Phage_tail_collar_dom_sf"/>
</dbReference>
<dbReference type="RefSeq" id="WP_114296589.1">
    <property type="nucleotide sequence ID" value="NZ_QPJT01000004.1"/>
</dbReference>
<accession>A0A369BGB6</accession>
<organism evidence="2 3">
    <name type="scientific">Anaerobacterium chartisolvens</name>
    <dbReference type="NCBI Taxonomy" id="1297424"/>
    <lineage>
        <taxon>Bacteria</taxon>
        <taxon>Bacillati</taxon>
        <taxon>Bacillota</taxon>
        <taxon>Clostridia</taxon>
        <taxon>Eubacteriales</taxon>
        <taxon>Oscillospiraceae</taxon>
        <taxon>Anaerobacterium</taxon>
    </lineage>
</organism>
<evidence type="ECO:0000259" key="1">
    <source>
        <dbReference type="Pfam" id="PF07484"/>
    </source>
</evidence>
<dbReference type="Proteomes" id="UP000253034">
    <property type="component" value="Unassembled WGS sequence"/>
</dbReference>
<gene>
    <name evidence="2" type="ORF">DFR58_1043</name>
</gene>
<dbReference type="Gene3D" id="3.90.1340.10">
    <property type="entry name" value="Phage tail collar domain"/>
    <property type="match status" value="1"/>
</dbReference>
<evidence type="ECO:0000313" key="2">
    <source>
        <dbReference type="EMBL" id="RCX18734.1"/>
    </source>
</evidence>
<dbReference type="OrthoDB" id="9810174at2"/>
<name>A0A369BGB6_9FIRM</name>
<dbReference type="EMBL" id="QPJT01000004">
    <property type="protein sequence ID" value="RCX18734.1"/>
    <property type="molecule type" value="Genomic_DNA"/>
</dbReference>
<dbReference type="Pfam" id="PF07484">
    <property type="entry name" value="Collar"/>
    <property type="match status" value="1"/>
</dbReference>
<dbReference type="AlphaFoldDB" id="A0A369BGB6"/>
<evidence type="ECO:0000313" key="3">
    <source>
        <dbReference type="Proteomes" id="UP000253034"/>
    </source>
</evidence>
<feature type="domain" description="Phage tail collar" evidence="1">
    <location>
        <begin position="7"/>
        <end position="60"/>
    </location>
</feature>
<proteinExistence type="predicted"/>